<proteinExistence type="predicted"/>
<evidence type="ECO:0008006" key="3">
    <source>
        <dbReference type="Google" id="ProtNLM"/>
    </source>
</evidence>
<organism evidence="1 2">
    <name type="scientific">Sedimentimonas flavescens</name>
    <dbReference type="NCBI Taxonomy" id="2851012"/>
    <lineage>
        <taxon>Bacteria</taxon>
        <taxon>Pseudomonadati</taxon>
        <taxon>Pseudomonadota</taxon>
        <taxon>Alphaproteobacteria</taxon>
        <taxon>Rhodobacterales</taxon>
        <taxon>Rhodobacter group</taxon>
        <taxon>Sedimentimonas</taxon>
    </lineage>
</organism>
<name>A0ABT2ZXY2_9RHOB</name>
<dbReference type="EMBL" id="JAOWKW010000005">
    <property type="protein sequence ID" value="MCV2878611.1"/>
    <property type="molecule type" value="Genomic_DNA"/>
</dbReference>
<protein>
    <recommendedName>
        <fullName evidence="3">Peptidase MA superfamily protein</fullName>
    </recommendedName>
</protein>
<evidence type="ECO:0000313" key="2">
    <source>
        <dbReference type="Proteomes" id="UP001526166"/>
    </source>
</evidence>
<dbReference type="Proteomes" id="UP001526166">
    <property type="component" value="Unassembled WGS sequence"/>
</dbReference>
<reference evidence="1 2" key="1">
    <citation type="submission" date="2022-10" db="EMBL/GenBank/DDBJ databases">
        <title>Sinirhodobacter sp. nov., isolated from ocean surface sediments.</title>
        <authorList>
            <person name="He W."/>
            <person name="Wang L."/>
            <person name="Zhang D.-F."/>
        </authorList>
    </citation>
    <scope>NUCLEOTIDE SEQUENCE [LARGE SCALE GENOMIC DNA]</scope>
    <source>
        <strain evidence="1 2">WL0115</strain>
    </source>
</reference>
<keyword evidence="2" id="KW-1185">Reference proteome</keyword>
<sequence>MMRPLRTVLIALLSGAALGLLALMWFFPVLRGAACPPCAGLERAEAGLWVEANMPEHARAALAAQIRAARGRVADFYGPPQARLIVLACMSDACDRRLGGRSAAAVTYSLGDLSVVRIAPQGLSSVVLTHEFAHTETHARLGIFAQITGRMATWFDEGLSVLISNDPQYLHPGFGRGRCLVPPAAELPRTPRSWARQAARDPTLYAQAACAVLLWAEANGGLAQIRSELATGRRLP</sequence>
<gene>
    <name evidence="1" type="ORF">OE699_07080</name>
</gene>
<accession>A0ABT2ZXY2</accession>
<evidence type="ECO:0000313" key="1">
    <source>
        <dbReference type="EMBL" id="MCV2878611.1"/>
    </source>
</evidence>
<comment type="caution">
    <text evidence="1">The sequence shown here is derived from an EMBL/GenBank/DDBJ whole genome shotgun (WGS) entry which is preliminary data.</text>
</comment>
<dbReference type="RefSeq" id="WP_263847536.1">
    <property type="nucleotide sequence ID" value="NZ_JAOWKW010000005.1"/>
</dbReference>